<reference evidence="2" key="1">
    <citation type="submission" date="2019-08" db="EMBL/GenBank/DDBJ databases">
        <authorList>
            <person name="Kucharzyk K."/>
            <person name="Murdoch R.W."/>
            <person name="Higgins S."/>
            <person name="Loffler F."/>
        </authorList>
    </citation>
    <scope>NUCLEOTIDE SEQUENCE</scope>
</reference>
<protein>
    <submittedName>
        <fullName evidence="2">Uncharacterized protein</fullName>
    </submittedName>
</protein>
<feature type="transmembrane region" description="Helical" evidence="1">
    <location>
        <begin position="21"/>
        <end position="38"/>
    </location>
</feature>
<organism evidence="2">
    <name type="scientific">bioreactor metagenome</name>
    <dbReference type="NCBI Taxonomy" id="1076179"/>
    <lineage>
        <taxon>unclassified sequences</taxon>
        <taxon>metagenomes</taxon>
        <taxon>ecological metagenomes</taxon>
    </lineage>
</organism>
<dbReference type="EMBL" id="VSSQ01047591">
    <property type="protein sequence ID" value="MPN01598.1"/>
    <property type="molecule type" value="Genomic_DNA"/>
</dbReference>
<keyword evidence="1" id="KW-0812">Transmembrane</keyword>
<feature type="transmembrane region" description="Helical" evidence="1">
    <location>
        <begin position="50"/>
        <end position="68"/>
    </location>
</feature>
<keyword evidence="1" id="KW-0472">Membrane</keyword>
<dbReference type="AlphaFoldDB" id="A0A645EHW3"/>
<name>A0A645EHW3_9ZZZZ</name>
<sequence>MKAIRVPATEHQTTGKFIDDNNFAFFYHIIAVALHQPFSFQGLCEVMRQFNVFMFIKVLYAKCLLGFSNTMFSRRNGMGLFIDGIVFAFFKLGDNLGQYII</sequence>
<gene>
    <name evidence="2" type="ORF">SDC9_148808</name>
</gene>
<evidence type="ECO:0000313" key="2">
    <source>
        <dbReference type="EMBL" id="MPN01598.1"/>
    </source>
</evidence>
<comment type="caution">
    <text evidence="2">The sequence shown here is derived from an EMBL/GenBank/DDBJ whole genome shotgun (WGS) entry which is preliminary data.</text>
</comment>
<proteinExistence type="predicted"/>
<evidence type="ECO:0000256" key="1">
    <source>
        <dbReference type="SAM" id="Phobius"/>
    </source>
</evidence>
<keyword evidence="1" id="KW-1133">Transmembrane helix</keyword>
<accession>A0A645EHW3</accession>